<dbReference type="EMBL" id="CP134879">
    <property type="protein sequence ID" value="WNM25084.1"/>
    <property type="molecule type" value="Genomic_DNA"/>
</dbReference>
<evidence type="ECO:0000256" key="4">
    <source>
        <dbReference type="ARBA" id="ARBA00023172"/>
    </source>
</evidence>
<protein>
    <submittedName>
        <fullName evidence="6">DNA recombination protein RmuC</fullName>
    </submittedName>
</protein>
<evidence type="ECO:0000256" key="2">
    <source>
        <dbReference type="ARBA" id="ARBA00009840"/>
    </source>
</evidence>
<proteinExistence type="inferred from homology"/>
<reference evidence="6 7" key="1">
    <citation type="submission" date="2023-09" db="EMBL/GenBank/DDBJ databases">
        <title>Demequina sp. a novel bacteria isolated from Capsicum annuum.</title>
        <authorList>
            <person name="Humaira Z."/>
            <person name="Lee J."/>
            <person name="Cho D."/>
        </authorList>
    </citation>
    <scope>NUCLEOTIDE SEQUENCE [LARGE SCALE GENOMIC DNA]</scope>
    <source>
        <strain evidence="6 7">OYTSA14</strain>
    </source>
</reference>
<dbReference type="InterPro" id="IPR003798">
    <property type="entry name" value="DNA_recombination_RmuC"/>
</dbReference>
<keyword evidence="7" id="KW-1185">Reference proteome</keyword>
<sequence length="427" mass="46995">MTEVLLVLAGAAFGALIGWLASRASGSASLARLKAELAAAERRVSDQQRAHDAYAAQVRGDHDTLRQEFQALSAQSLQASQEALLRVAQERLSRDRVVADAELARREQAVRQLVEPMAKALDDVRRQTSEADLARAEAQAQLAQQVRHMLDASAQLGRQTESLRSALRRPEVRGRWGELHLRRVVEVAGLVNGVDFDEQESGTAPDGSRLRPDMIVTLAGGRRIVVDAKTPLDALLDIDGDPERAEEHAARHVRNVRLRVKELSSKAYREQFGSEIDFSVLFLPAESFLQVATERDPQLLTDAYEAGVIIATPTVLVAMLRTVAHTWKAEALAKNAKEVLQTGQELYKRLSTMGEHLARVGKAIDQAGDAYNKTIGSLERQVLPQARRFAALQQIDADLETREVETAVRAINAPELLDPTFDAQNAH</sequence>
<evidence type="ECO:0000256" key="1">
    <source>
        <dbReference type="ARBA" id="ARBA00003416"/>
    </source>
</evidence>
<keyword evidence="3 5" id="KW-0175">Coiled coil</keyword>
<organism evidence="6 7">
    <name type="scientific">Demequina capsici</name>
    <dbReference type="NCBI Taxonomy" id="3075620"/>
    <lineage>
        <taxon>Bacteria</taxon>
        <taxon>Bacillati</taxon>
        <taxon>Actinomycetota</taxon>
        <taxon>Actinomycetes</taxon>
        <taxon>Micrococcales</taxon>
        <taxon>Demequinaceae</taxon>
        <taxon>Demequina</taxon>
    </lineage>
</organism>
<evidence type="ECO:0000313" key="7">
    <source>
        <dbReference type="Proteomes" id="UP001304125"/>
    </source>
</evidence>
<dbReference type="GO" id="GO:0006310">
    <property type="term" value="P:DNA recombination"/>
    <property type="evidence" value="ECO:0007669"/>
    <property type="project" value="UniProtKB-KW"/>
</dbReference>
<evidence type="ECO:0000256" key="3">
    <source>
        <dbReference type="ARBA" id="ARBA00023054"/>
    </source>
</evidence>
<dbReference type="Pfam" id="PF02646">
    <property type="entry name" value="RmuC"/>
    <property type="match status" value="1"/>
</dbReference>
<evidence type="ECO:0000256" key="5">
    <source>
        <dbReference type="SAM" id="Coils"/>
    </source>
</evidence>
<dbReference type="AlphaFoldDB" id="A0AA96F8A1"/>
<dbReference type="RefSeq" id="WP_313499763.1">
    <property type="nucleotide sequence ID" value="NZ_CP134879.1"/>
</dbReference>
<comment type="function">
    <text evidence="1">Involved in DNA recombination.</text>
</comment>
<comment type="similarity">
    <text evidence="2">Belongs to the RmuC family.</text>
</comment>
<name>A0AA96F8A1_9MICO</name>
<dbReference type="PANTHER" id="PTHR30563:SF0">
    <property type="entry name" value="DNA RECOMBINATION PROTEIN RMUC"/>
    <property type="match status" value="1"/>
</dbReference>
<keyword evidence="4" id="KW-0233">DNA recombination</keyword>
<gene>
    <name evidence="6" type="primary">rmuC</name>
    <name evidence="6" type="ORF">RN606_02755</name>
</gene>
<feature type="coiled-coil region" evidence="5">
    <location>
        <begin position="23"/>
        <end position="57"/>
    </location>
</feature>
<dbReference type="Proteomes" id="UP001304125">
    <property type="component" value="Chromosome"/>
</dbReference>
<dbReference type="PANTHER" id="PTHR30563">
    <property type="entry name" value="DNA RECOMBINATION PROTEIN RMUC"/>
    <property type="match status" value="1"/>
</dbReference>
<accession>A0AA96F8A1</accession>
<evidence type="ECO:0000313" key="6">
    <source>
        <dbReference type="EMBL" id="WNM25084.1"/>
    </source>
</evidence>